<keyword evidence="3" id="KW-1185">Reference proteome</keyword>
<evidence type="ECO:0000313" key="3">
    <source>
        <dbReference type="Proteomes" id="UP001154015"/>
    </source>
</evidence>
<evidence type="ECO:0000313" key="2">
    <source>
        <dbReference type="EMBL" id="CAH9414979.1"/>
    </source>
</evidence>
<protein>
    <submittedName>
        <fullName evidence="2">Uncharacterized protein</fullName>
    </submittedName>
</protein>
<comment type="caution">
    <text evidence="2">The sequence shown here is derived from an EMBL/GenBank/DDBJ whole genome shotgun (WGS) entry which is preliminary data.</text>
</comment>
<feature type="region of interest" description="Disordered" evidence="1">
    <location>
        <begin position="1"/>
        <end position="52"/>
    </location>
</feature>
<name>A0ABM9GWM3_STRGL</name>
<evidence type="ECO:0000256" key="1">
    <source>
        <dbReference type="SAM" id="MobiDB-lite"/>
    </source>
</evidence>
<sequence>MADALSSTERSVEIGGGAGDLPGHGRGERRPGVMSGRRPGAGVGGRTVLPAR</sequence>
<reference evidence="2" key="1">
    <citation type="submission" date="2022-03" db="EMBL/GenBank/DDBJ databases">
        <authorList>
            <person name="Leyn A S."/>
        </authorList>
    </citation>
    <scope>NUCLEOTIDE SEQUENCE</scope>
    <source>
        <strain evidence="2">Streptomyces globisporus 4-3</strain>
    </source>
</reference>
<accession>A0ABM9GWM3</accession>
<gene>
    <name evidence="2" type="ORF">SGL43_01991</name>
</gene>
<dbReference type="Proteomes" id="UP001154015">
    <property type="component" value="Unassembled WGS sequence"/>
</dbReference>
<dbReference type="EMBL" id="CAKXYP010000005">
    <property type="protein sequence ID" value="CAH9414979.1"/>
    <property type="molecule type" value="Genomic_DNA"/>
</dbReference>
<organism evidence="2 3">
    <name type="scientific">Streptomyces globisporus</name>
    <dbReference type="NCBI Taxonomy" id="1908"/>
    <lineage>
        <taxon>Bacteria</taxon>
        <taxon>Bacillati</taxon>
        <taxon>Actinomycetota</taxon>
        <taxon>Actinomycetes</taxon>
        <taxon>Kitasatosporales</taxon>
        <taxon>Streptomycetaceae</taxon>
        <taxon>Streptomyces</taxon>
    </lineage>
</organism>
<proteinExistence type="predicted"/>